<accession>A0A090EGN0</accession>
<organism evidence="2 3">
    <name type="scientific">Mesorhizobium plurifarium</name>
    <dbReference type="NCBI Taxonomy" id="69974"/>
    <lineage>
        <taxon>Bacteria</taxon>
        <taxon>Pseudomonadati</taxon>
        <taxon>Pseudomonadota</taxon>
        <taxon>Alphaproteobacteria</taxon>
        <taxon>Hyphomicrobiales</taxon>
        <taxon>Phyllobacteriaceae</taxon>
        <taxon>Mesorhizobium</taxon>
    </lineage>
</organism>
<dbReference type="AlphaFoldDB" id="A0A090EGN0"/>
<dbReference type="InterPro" id="IPR000182">
    <property type="entry name" value="GNAT_dom"/>
</dbReference>
<keyword evidence="3" id="KW-1185">Reference proteome</keyword>
<feature type="domain" description="N-acetyltransferase" evidence="1">
    <location>
        <begin position="98"/>
        <end position="226"/>
    </location>
</feature>
<dbReference type="EMBL" id="CCMZ01000066">
    <property type="protein sequence ID" value="CDX27409.1"/>
    <property type="molecule type" value="Genomic_DNA"/>
</dbReference>
<keyword evidence="2" id="KW-0808">Transferase</keyword>
<evidence type="ECO:0000313" key="3">
    <source>
        <dbReference type="Proteomes" id="UP000045285"/>
    </source>
</evidence>
<dbReference type="Gene3D" id="3.40.630.30">
    <property type="match status" value="1"/>
</dbReference>
<dbReference type="Pfam" id="PF08445">
    <property type="entry name" value="FR47"/>
    <property type="match status" value="1"/>
</dbReference>
<dbReference type="GO" id="GO:0016747">
    <property type="term" value="F:acyltransferase activity, transferring groups other than amino-acyl groups"/>
    <property type="evidence" value="ECO:0007669"/>
    <property type="project" value="InterPro"/>
</dbReference>
<dbReference type="CDD" id="cd04301">
    <property type="entry name" value="NAT_SF"/>
    <property type="match status" value="1"/>
</dbReference>
<dbReference type="STRING" id="69974.MPLDJ20_180012"/>
<protein>
    <submittedName>
        <fullName evidence="2">GCN5-related N-acetyltransferase</fullName>
    </submittedName>
</protein>
<reference evidence="3" key="1">
    <citation type="submission" date="2014-08" db="EMBL/GenBank/DDBJ databases">
        <authorList>
            <person name="Moulin L."/>
        </authorList>
    </citation>
    <scope>NUCLEOTIDE SEQUENCE [LARGE SCALE GENOMIC DNA]</scope>
</reference>
<gene>
    <name evidence="2" type="ORF">MPL3356_690008</name>
</gene>
<evidence type="ECO:0000313" key="2">
    <source>
        <dbReference type="EMBL" id="CDX27409.1"/>
    </source>
</evidence>
<evidence type="ECO:0000259" key="1">
    <source>
        <dbReference type="PROSITE" id="PS51186"/>
    </source>
</evidence>
<dbReference type="PROSITE" id="PS51186">
    <property type="entry name" value="GNAT"/>
    <property type="match status" value="1"/>
</dbReference>
<name>A0A090EGN0_MESPL</name>
<dbReference type="InterPro" id="IPR013653">
    <property type="entry name" value="GCN5-like_dom"/>
</dbReference>
<dbReference type="InterPro" id="IPR016181">
    <property type="entry name" value="Acyl_CoA_acyltransferase"/>
</dbReference>
<dbReference type="Proteomes" id="UP000045285">
    <property type="component" value="Unassembled WGS sequence"/>
</dbReference>
<sequence>MRHVLDRPVWSALTTRQRTFAEGSDLARRYRPSIIPFAAAATDDPESLHALGRLVSAGETVILAQAENIVLPPALVATMTADAVQMIAGQGLRTVADHRIEQLTRQDAAEMLALASLTKPGPFTLEALSLGEFWGVKIDGRLAAMAGERMKQPGYSELSGVCSHPDFRGGGLARLLSLFVANRIIARGEVPYLHAFANNAAAIKLYESIGFRLRSGMNIAMVQRAG</sequence>
<proteinExistence type="predicted"/>
<dbReference type="SUPFAM" id="SSF55729">
    <property type="entry name" value="Acyl-CoA N-acyltransferases (Nat)"/>
    <property type="match status" value="1"/>
</dbReference>